<dbReference type="AlphaFoldDB" id="A0A1E4RPC0"/>
<feature type="compositionally biased region" description="Basic and acidic residues" evidence="2">
    <location>
        <begin position="1"/>
        <end position="11"/>
    </location>
</feature>
<name>A0A1E4RPC0_9ASCO</name>
<feature type="coiled-coil region" evidence="1">
    <location>
        <begin position="476"/>
        <end position="524"/>
    </location>
</feature>
<dbReference type="Pfam" id="PF20994">
    <property type="entry name" value="CENPU"/>
    <property type="match status" value="1"/>
</dbReference>
<feature type="compositionally biased region" description="Basic residues" evidence="2">
    <location>
        <begin position="35"/>
        <end position="44"/>
    </location>
</feature>
<sequence length="596" mass="67866">MPSQSKEELRQARIRGSGSRDANIASLNIGASIVKKSRGRLKASSKKDTSSELPKSSKLRLKELDSALVHPSDINLPRFRNHDRDSLKETTSKDNSFEGDEERITTRKTSKSSNDFITPQNQLTHSEHLIEDSIDTTQIGVDGVDPPSFANLDDIDSFKEDLPEKTFKKESIFKKPAKKESKLDPRKSGNKTKTDLPMSNESDISNSQHSDFTLSKRPSRRLRPSKFTEGDEELDRLLGLDSGDNDVYTSLKKEHKANNYFDDSDLPADEYEEEDDDDDNDFEIRSSKTRKSMASDVETEPKKKKHKGKRKESEGKTSKIDLVLSRANKPSVLKSRLKSSRAEGEPEFPEFPEFPTTFKEAKPLLSLKSIISIPPRARPNTTEKSVSLLKKRIGEKQRPLLIDVQRLLTDSTRDKRLRVNTLDVVQQLIKNFEPKLHKNRFLDEQAIHNDFKAHFLSQLESIGDVHGSIKDLHFDVTNIQKQKNDMRRKIFELKKDHSKVGNDLNQLRSQYNKSKEDYESFTNMSDQLCALNKSISKHRAGSLNDVSAESESIENELTEDVDEELASLSKIIDPQSGIYKKLTMINEKLSKVDHEL</sequence>
<accession>A0A1E4RPC0</accession>
<evidence type="ECO:0000259" key="3">
    <source>
        <dbReference type="Pfam" id="PF20994"/>
    </source>
</evidence>
<feature type="region of interest" description="Disordered" evidence="2">
    <location>
        <begin position="334"/>
        <end position="353"/>
    </location>
</feature>
<evidence type="ECO:0000313" key="5">
    <source>
        <dbReference type="Proteomes" id="UP000095085"/>
    </source>
</evidence>
<keyword evidence="5" id="KW-1185">Reference proteome</keyword>
<feature type="compositionally biased region" description="Polar residues" evidence="2">
    <location>
        <begin position="197"/>
        <end position="213"/>
    </location>
</feature>
<feature type="domain" description="Inner kinetochore subunit AME1" evidence="3">
    <location>
        <begin position="417"/>
        <end position="591"/>
    </location>
</feature>
<dbReference type="RefSeq" id="XP_020078164.1">
    <property type="nucleotide sequence ID" value="XM_020220933.1"/>
</dbReference>
<reference evidence="5" key="1">
    <citation type="submission" date="2016-05" db="EMBL/GenBank/DDBJ databases">
        <title>Comparative genomics of biotechnologically important yeasts.</title>
        <authorList>
            <consortium name="DOE Joint Genome Institute"/>
            <person name="Riley R."/>
            <person name="Haridas S."/>
            <person name="Wolfe K.H."/>
            <person name="Lopes M.R."/>
            <person name="Hittinger C.T."/>
            <person name="Goker M."/>
            <person name="Salamov A."/>
            <person name="Wisecaver J."/>
            <person name="Long T.M."/>
            <person name="Aerts A.L."/>
            <person name="Barry K."/>
            <person name="Choi C."/>
            <person name="Clum A."/>
            <person name="Coughlan A.Y."/>
            <person name="Deshpande S."/>
            <person name="Douglass A.P."/>
            <person name="Hanson S.J."/>
            <person name="Klenk H.-P."/>
            <person name="Labutti K."/>
            <person name="Lapidus A."/>
            <person name="Lindquist E."/>
            <person name="Lipzen A."/>
            <person name="Meier-Kolthoff J.P."/>
            <person name="Ohm R.A."/>
            <person name="Otillar R.P."/>
            <person name="Pangilinan J."/>
            <person name="Peng Y."/>
            <person name="Rokas A."/>
            <person name="Rosa C.A."/>
            <person name="Scheuner C."/>
            <person name="Sibirny A.A."/>
            <person name="Slot J.C."/>
            <person name="Stielow J.B."/>
            <person name="Sun H."/>
            <person name="Kurtzman C.P."/>
            <person name="Blackwell M."/>
            <person name="Grigoriev I.V."/>
            <person name="Jeffries T.W."/>
        </authorList>
    </citation>
    <scope>NUCLEOTIDE SEQUENCE [LARGE SCALE GENOMIC DNA]</scope>
    <source>
        <strain evidence="5">NRRL Y-1933</strain>
    </source>
</reference>
<dbReference type="InterPro" id="IPR048743">
    <property type="entry name" value="AME1"/>
</dbReference>
<dbReference type="Proteomes" id="UP000095085">
    <property type="component" value="Unassembled WGS sequence"/>
</dbReference>
<keyword evidence="1" id="KW-0175">Coiled coil</keyword>
<dbReference type="GeneID" id="30995483"/>
<evidence type="ECO:0000256" key="2">
    <source>
        <dbReference type="SAM" id="MobiDB-lite"/>
    </source>
</evidence>
<feature type="region of interest" description="Disordered" evidence="2">
    <location>
        <begin position="169"/>
        <end position="321"/>
    </location>
</feature>
<dbReference type="OrthoDB" id="3995136at2759"/>
<feature type="region of interest" description="Disordered" evidence="2">
    <location>
        <begin position="35"/>
        <end position="127"/>
    </location>
</feature>
<organism evidence="4 5">
    <name type="scientific">Hyphopichia burtonii NRRL Y-1933</name>
    <dbReference type="NCBI Taxonomy" id="984485"/>
    <lineage>
        <taxon>Eukaryota</taxon>
        <taxon>Fungi</taxon>
        <taxon>Dikarya</taxon>
        <taxon>Ascomycota</taxon>
        <taxon>Saccharomycotina</taxon>
        <taxon>Pichiomycetes</taxon>
        <taxon>Debaryomycetaceae</taxon>
        <taxon>Hyphopichia</taxon>
    </lineage>
</organism>
<dbReference type="EMBL" id="KV454539">
    <property type="protein sequence ID" value="ODV69097.1"/>
    <property type="molecule type" value="Genomic_DNA"/>
</dbReference>
<feature type="compositionally biased region" description="Acidic residues" evidence="2">
    <location>
        <begin position="262"/>
        <end position="281"/>
    </location>
</feature>
<feature type="compositionally biased region" description="Basic and acidic residues" evidence="2">
    <location>
        <begin position="80"/>
        <end position="96"/>
    </location>
</feature>
<feature type="compositionally biased region" description="Polar residues" evidence="2">
    <location>
        <begin position="111"/>
        <end position="124"/>
    </location>
</feature>
<feature type="compositionally biased region" description="Basic and acidic residues" evidence="2">
    <location>
        <begin position="169"/>
        <end position="187"/>
    </location>
</feature>
<evidence type="ECO:0000313" key="4">
    <source>
        <dbReference type="EMBL" id="ODV69097.1"/>
    </source>
</evidence>
<evidence type="ECO:0000256" key="1">
    <source>
        <dbReference type="SAM" id="Coils"/>
    </source>
</evidence>
<proteinExistence type="predicted"/>
<feature type="region of interest" description="Disordered" evidence="2">
    <location>
        <begin position="1"/>
        <end position="23"/>
    </location>
</feature>
<protein>
    <recommendedName>
        <fullName evidence="3">Inner kinetochore subunit AME1 domain-containing protein</fullName>
    </recommendedName>
</protein>
<gene>
    <name evidence="4" type="ORF">HYPBUDRAFT_152280</name>
</gene>